<keyword evidence="1" id="KW-1133">Transmembrane helix</keyword>
<keyword evidence="3" id="KW-1185">Reference proteome</keyword>
<dbReference type="EMBL" id="JAPMUA010000001">
    <property type="protein sequence ID" value="MDG3584636.1"/>
    <property type="molecule type" value="Genomic_DNA"/>
</dbReference>
<reference evidence="2" key="1">
    <citation type="submission" date="2022-11" db="EMBL/GenBank/DDBJ databases">
        <title>High-quality draft genome sequence of Galbibacter sp. strain CMA-7.</title>
        <authorList>
            <person name="Wei L."/>
            <person name="Dong C."/>
            <person name="Shao Z."/>
        </authorList>
    </citation>
    <scope>NUCLEOTIDE SEQUENCE</scope>
    <source>
        <strain evidence="2">CMA-7</strain>
    </source>
</reference>
<evidence type="ECO:0000313" key="3">
    <source>
        <dbReference type="Proteomes" id="UP001153642"/>
    </source>
</evidence>
<dbReference type="InterPro" id="IPR013901">
    <property type="entry name" value="Anthrone_oxy"/>
</dbReference>
<proteinExistence type="predicted"/>
<sequence>MKFNIVIAINLILSMLVTGVFWGTWFTLTRSIDQFSAAEFIHIGKVIIANVANPMKILMPLTILWLIVLTGMKYPTKGKDFYLFFGSLLLMITTLLITLLVEVPIDDEIKTWTVNNILNNWESIREKWAWYHGLRTVTSIFSFVVLCVGSVLCNKRPV</sequence>
<gene>
    <name evidence="2" type="ORF">OSR52_02065</name>
</gene>
<comment type="caution">
    <text evidence="2">The sequence shown here is derived from an EMBL/GenBank/DDBJ whole genome shotgun (WGS) entry which is preliminary data.</text>
</comment>
<dbReference type="Pfam" id="PF08592">
    <property type="entry name" value="Anthrone_oxy"/>
    <property type="match status" value="1"/>
</dbReference>
<protein>
    <submittedName>
        <fullName evidence="2">DUF1772 domain-containing protein</fullName>
    </submittedName>
</protein>
<feature type="transmembrane region" description="Helical" evidence="1">
    <location>
        <begin position="46"/>
        <end position="69"/>
    </location>
</feature>
<accession>A0ABT6FMZ7</accession>
<name>A0ABT6FMZ7_9FLAO</name>
<feature type="transmembrane region" description="Helical" evidence="1">
    <location>
        <begin position="81"/>
        <end position="101"/>
    </location>
</feature>
<feature type="transmembrane region" description="Helical" evidence="1">
    <location>
        <begin position="128"/>
        <end position="153"/>
    </location>
</feature>
<keyword evidence="1" id="KW-0472">Membrane</keyword>
<dbReference type="RefSeq" id="WP_277898394.1">
    <property type="nucleotide sequence ID" value="NZ_JAPMUA010000001.1"/>
</dbReference>
<dbReference type="Proteomes" id="UP001153642">
    <property type="component" value="Unassembled WGS sequence"/>
</dbReference>
<evidence type="ECO:0000256" key="1">
    <source>
        <dbReference type="SAM" id="Phobius"/>
    </source>
</evidence>
<organism evidence="2 3">
    <name type="scientific">Galbibacter pacificus</name>
    <dbReference type="NCBI Taxonomy" id="2996052"/>
    <lineage>
        <taxon>Bacteria</taxon>
        <taxon>Pseudomonadati</taxon>
        <taxon>Bacteroidota</taxon>
        <taxon>Flavobacteriia</taxon>
        <taxon>Flavobacteriales</taxon>
        <taxon>Flavobacteriaceae</taxon>
        <taxon>Galbibacter</taxon>
    </lineage>
</organism>
<feature type="transmembrane region" description="Helical" evidence="1">
    <location>
        <begin position="7"/>
        <end position="26"/>
    </location>
</feature>
<evidence type="ECO:0000313" key="2">
    <source>
        <dbReference type="EMBL" id="MDG3584636.1"/>
    </source>
</evidence>
<keyword evidence="1" id="KW-0812">Transmembrane</keyword>